<dbReference type="InterPro" id="IPR017871">
    <property type="entry name" value="ABC_transporter-like_CS"/>
</dbReference>
<evidence type="ECO:0000256" key="4">
    <source>
        <dbReference type="ARBA" id="ARBA00022840"/>
    </source>
</evidence>
<name>A0A7Y7XC49_9PSED</name>
<feature type="region of interest" description="Disordered" evidence="7">
    <location>
        <begin position="1"/>
        <end position="20"/>
    </location>
</feature>
<dbReference type="Gene3D" id="3.40.50.300">
    <property type="entry name" value="P-loop containing nucleotide triphosphate hydrolases"/>
    <property type="match status" value="1"/>
</dbReference>
<dbReference type="Proteomes" id="UP000539985">
    <property type="component" value="Unassembled WGS sequence"/>
</dbReference>
<feature type="domain" description="ABC transporter" evidence="9">
    <location>
        <begin position="347"/>
        <end position="568"/>
    </location>
</feature>
<feature type="transmembrane region" description="Helical" evidence="8">
    <location>
        <begin position="80"/>
        <end position="100"/>
    </location>
</feature>
<evidence type="ECO:0000313" key="12">
    <source>
        <dbReference type="Proteomes" id="UP000539985"/>
    </source>
</evidence>
<dbReference type="CDD" id="cd03228">
    <property type="entry name" value="ABCC_MRP_Like"/>
    <property type="match status" value="1"/>
</dbReference>
<dbReference type="Gene3D" id="1.20.1560.10">
    <property type="entry name" value="ABC transporter type 1, transmembrane domain"/>
    <property type="match status" value="1"/>
</dbReference>
<dbReference type="SUPFAM" id="SSF52540">
    <property type="entry name" value="P-loop containing nucleoside triphosphate hydrolases"/>
    <property type="match status" value="1"/>
</dbReference>
<dbReference type="InterPro" id="IPR003593">
    <property type="entry name" value="AAA+_ATPase"/>
</dbReference>
<evidence type="ECO:0000313" key="11">
    <source>
        <dbReference type="EMBL" id="NWB97072.1"/>
    </source>
</evidence>
<dbReference type="PROSITE" id="PS50929">
    <property type="entry name" value="ABC_TM1F"/>
    <property type="match status" value="1"/>
</dbReference>
<evidence type="ECO:0000256" key="8">
    <source>
        <dbReference type="SAM" id="Phobius"/>
    </source>
</evidence>
<protein>
    <submittedName>
        <fullName evidence="11">Cyclic peptide export ABC transporter</fullName>
    </submittedName>
</protein>
<dbReference type="GO" id="GO:0140359">
    <property type="term" value="F:ABC-type transporter activity"/>
    <property type="evidence" value="ECO:0007669"/>
    <property type="project" value="InterPro"/>
</dbReference>
<evidence type="ECO:0000256" key="5">
    <source>
        <dbReference type="ARBA" id="ARBA00022989"/>
    </source>
</evidence>
<dbReference type="InterPro" id="IPR036640">
    <property type="entry name" value="ABC1_TM_sf"/>
</dbReference>
<dbReference type="InterPro" id="IPR005898">
    <property type="entry name" value="Cyc_pep_transpt_SyrD/YojI"/>
</dbReference>
<dbReference type="GO" id="GO:0015833">
    <property type="term" value="P:peptide transport"/>
    <property type="evidence" value="ECO:0007669"/>
    <property type="project" value="InterPro"/>
</dbReference>
<dbReference type="SMART" id="SM00382">
    <property type="entry name" value="AAA"/>
    <property type="match status" value="1"/>
</dbReference>
<keyword evidence="2 8" id="KW-0812">Transmembrane</keyword>
<feature type="domain" description="ABC transmembrane type-1" evidence="10">
    <location>
        <begin position="37"/>
        <end position="315"/>
    </location>
</feature>
<proteinExistence type="predicted"/>
<dbReference type="PANTHER" id="PTHR24221">
    <property type="entry name" value="ATP-BINDING CASSETTE SUB-FAMILY B"/>
    <property type="match status" value="1"/>
</dbReference>
<sequence length="570" mass="62733">MTSTRQSDHPTPGQDPRPGDPSTPFALLLTMLHGARGLLLLAAAASLISGFGSAAMVALINQALSAQGDELGALGLRFMLLGVAVLLLRLLSQTLFMYLGQRAKASVRLRTIRHIAHASYAHLERFGGGRPLAILTGDLDTLVVLFINLPTIMMQSTVIIGCLAYLGWLSWQILLFALLAIAIGAVGFLLVNSRALDHLRGSRQREDDLIQQFRALFDGAKELKLHRSRRDAFIDDTLAPHIESVRVQRTLGYVLFSAASSWGNLVLFAFIGLTLFVLARSYGVDHQVMSGYAMTFLYMILPIEGLLAALPTLGSARIALERIARLEAQLPVEIMGEQGADTGFQRIELQALTHRYFREKENSYFMLGPVDLTFAPGEITYLIGGNGSGKTTLAKLLVGLYEGESGSVLLDGQPVEAATRDAYRQRFSTVFSDFFLFDTLLGVMPAHLEPQARTLLKALQLEHKVSIEDGAFTTLNLSQGQRKRLALLVALLEDRAFYVFDEWAADQDPAFKEVFYKSLLPDLKARGKAVLVITHDDRYFALADRRIKLEMGQIVTELPGSVSVEELSVR</sequence>
<evidence type="ECO:0000256" key="2">
    <source>
        <dbReference type="ARBA" id="ARBA00022692"/>
    </source>
</evidence>
<reference evidence="11 12" key="1">
    <citation type="submission" date="2020-04" db="EMBL/GenBank/DDBJ databases">
        <title>Molecular characterization of pseudomonads from Agaricus bisporus reveal novel blotch 2 pathogens in Western Europe.</title>
        <authorList>
            <person name="Taparia T."/>
            <person name="Krijger M."/>
            <person name="Haynes E."/>
            <person name="Elpinstone J.G."/>
            <person name="Noble R."/>
            <person name="Van Der Wolf J."/>
        </authorList>
    </citation>
    <scope>NUCLEOTIDE SEQUENCE [LARGE SCALE GENOMIC DNA]</scope>
    <source>
        <strain evidence="11 12">H7001</strain>
    </source>
</reference>
<feature type="transmembrane region" description="Helical" evidence="8">
    <location>
        <begin position="38"/>
        <end position="60"/>
    </location>
</feature>
<dbReference type="InterPro" id="IPR003439">
    <property type="entry name" value="ABC_transporter-like_ATP-bd"/>
</dbReference>
<dbReference type="Pfam" id="PF00005">
    <property type="entry name" value="ABC_tran"/>
    <property type="match status" value="1"/>
</dbReference>
<feature type="transmembrane region" description="Helical" evidence="8">
    <location>
        <begin position="253"/>
        <end position="279"/>
    </location>
</feature>
<dbReference type="EMBL" id="JACAQB010000006">
    <property type="protein sequence ID" value="NWB97072.1"/>
    <property type="molecule type" value="Genomic_DNA"/>
</dbReference>
<dbReference type="PROSITE" id="PS00211">
    <property type="entry name" value="ABC_TRANSPORTER_1"/>
    <property type="match status" value="1"/>
</dbReference>
<dbReference type="SUPFAM" id="SSF90123">
    <property type="entry name" value="ABC transporter transmembrane region"/>
    <property type="match status" value="1"/>
</dbReference>
<feature type="transmembrane region" description="Helical" evidence="8">
    <location>
        <begin position="173"/>
        <end position="191"/>
    </location>
</feature>
<comment type="caution">
    <text evidence="11">The sequence shown here is derived from an EMBL/GenBank/DDBJ whole genome shotgun (WGS) entry which is preliminary data.</text>
</comment>
<dbReference type="InterPro" id="IPR011527">
    <property type="entry name" value="ABC1_TM_dom"/>
</dbReference>
<evidence type="ECO:0000259" key="9">
    <source>
        <dbReference type="PROSITE" id="PS50893"/>
    </source>
</evidence>
<dbReference type="PROSITE" id="PS50893">
    <property type="entry name" value="ABC_TRANSPORTER_2"/>
    <property type="match status" value="1"/>
</dbReference>
<dbReference type="GO" id="GO:0034040">
    <property type="term" value="F:ATPase-coupled lipid transmembrane transporter activity"/>
    <property type="evidence" value="ECO:0007669"/>
    <property type="project" value="TreeGrafter"/>
</dbReference>
<evidence type="ECO:0000259" key="10">
    <source>
        <dbReference type="PROSITE" id="PS50929"/>
    </source>
</evidence>
<dbReference type="NCBIfam" id="TIGR01194">
    <property type="entry name" value="cyc_pep_trnsptr"/>
    <property type="match status" value="1"/>
</dbReference>
<dbReference type="AlphaFoldDB" id="A0A7Y7XC49"/>
<dbReference type="Pfam" id="PF00664">
    <property type="entry name" value="ABC_membrane"/>
    <property type="match status" value="1"/>
</dbReference>
<evidence type="ECO:0000256" key="7">
    <source>
        <dbReference type="SAM" id="MobiDB-lite"/>
    </source>
</evidence>
<keyword evidence="3" id="KW-0547">Nucleotide-binding</keyword>
<gene>
    <name evidence="11" type="ORF">HX882_14325</name>
</gene>
<dbReference type="GO" id="GO:0016887">
    <property type="term" value="F:ATP hydrolysis activity"/>
    <property type="evidence" value="ECO:0007669"/>
    <property type="project" value="InterPro"/>
</dbReference>
<evidence type="ECO:0000256" key="3">
    <source>
        <dbReference type="ARBA" id="ARBA00022741"/>
    </source>
</evidence>
<dbReference type="InterPro" id="IPR027417">
    <property type="entry name" value="P-loop_NTPase"/>
</dbReference>
<dbReference type="InterPro" id="IPR039421">
    <property type="entry name" value="Type_1_exporter"/>
</dbReference>
<dbReference type="PANTHER" id="PTHR24221:SF654">
    <property type="entry name" value="ATP-BINDING CASSETTE SUB-FAMILY B MEMBER 6"/>
    <property type="match status" value="1"/>
</dbReference>
<feature type="transmembrane region" description="Helical" evidence="8">
    <location>
        <begin position="291"/>
        <end position="313"/>
    </location>
</feature>
<evidence type="ECO:0000256" key="1">
    <source>
        <dbReference type="ARBA" id="ARBA00004651"/>
    </source>
</evidence>
<dbReference type="GO" id="GO:0005524">
    <property type="term" value="F:ATP binding"/>
    <property type="evidence" value="ECO:0007669"/>
    <property type="project" value="UniProtKB-KW"/>
</dbReference>
<keyword evidence="6 8" id="KW-0472">Membrane</keyword>
<comment type="subcellular location">
    <subcellularLocation>
        <location evidence="1">Cell membrane</location>
        <topology evidence="1">Multi-pass membrane protein</topology>
    </subcellularLocation>
</comment>
<keyword evidence="5 8" id="KW-1133">Transmembrane helix</keyword>
<accession>A0A7Y7XC49</accession>
<dbReference type="GO" id="GO:0005886">
    <property type="term" value="C:plasma membrane"/>
    <property type="evidence" value="ECO:0007669"/>
    <property type="project" value="UniProtKB-SubCell"/>
</dbReference>
<evidence type="ECO:0000256" key="6">
    <source>
        <dbReference type="ARBA" id="ARBA00023136"/>
    </source>
</evidence>
<dbReference type="GO" id="GO:1904680">
    <property type="term" value="F:peptide transmembrane transporter activity"/>
    <property type="evidence" value="ECO:0007669"/>
    <property type="project" value="InterPro"/>
</dbReference>
<keyword evidence="4" id="KW-0067">ATP-binding</keyword>
<feature type="transmembrane region" description="Helical" evidence="8">
    <location>
        <begin position="142"/>
        <end position="167"/>
    </location>
</feature>
<organism evidence="11 12">
    <name type="scientific">Pseudomonas gingeri</name>
    <dbReference type="NCBI Taxonomy" id="117681"/>
    <lineage>
        <taxon>Bacteria</taxon>
        <taxon>Pseudomonadati</taxon>
        <taxon>Pseudomonadota</taxon>
        <taxon>Gammaproteobacteria</taxon>
        <taxon>Pseudomonadales</taxon>
        <taxon>Pseudomonadaceae</taxon>
        <taxon>Pseudomonas</taxon>
    </lineage>
</organism>